<proteinExistence type="predicted"/>
<name>A0A6P5EGB9_ANACO</name>
<protein>
    <submittedName>
        <fullName evidence="3">Serine/arginine repetitive matrix protein 2-like isoform X1</fullName>
    </submittedName>
</protein>
<dbReference type="Proteomes" id="UP000515123">
    <property type="component" value="Unplaced"/>
</dbReference>
<sequence length="160" mass="18480">MESWPLSSALGMQRDPNWWSCLPNLSRIGRRKRSTTSTCSNTRRRIHLRLTMKRKRRSTSTRSILASLAPSPPVPSPCMRSIRQRRTPSTRTTTSSRRRSPPRSRSAPRASLSMSTMRKKMHTSTRIVSDRKGVRTYVRACFMHACIKCMHARRMDLPLP</sequence>
<gene>
    <name evidence="3" type="primary">LOC109705956</name>
</gene>
<organism evidence="2 3">
    <name type="scientific">Ananas comosus</name>
    <name type="common">Pineapple</name>
    <name type="synonym">Ananas ananas</name>
    <dbReference type="NCBI Taxonomy" id="4615"/>
    <lineage>
        <taxon>Eukaryota</taxon>
        <taxon>Viridiplantae</taxon>
        <taxon>Streptophyta</taxon>
        <taxon>Embryophyta</taxon>
        <taxon>Tracheophyta</taxon>
        <taxon>Spermatophyta</taxon>
        <taxon>Magnoliopsida</taxon>
        <taxon>Liliopsida</taxon>
        <taxon>Poales</taxon>
        <taxon>Bromeliaceae</taxon>
        <taxon>Bromelioideae</taxon>
        <taxon>Ananas</taxon>
    </lineage>
</organism>
<reference evidence="2" key="1">
    <citation type="journal article" date="2015" name="Nat. Genet.">
        <title>The pineapple genome and the evolution of CAM photosynthesis.</title>
        <authorList>
            <person name="Ming R."/>
            <person name="VanBuren R."/>
            <person name="Wai C.M."/>
            <person name="Tang H."/>
            <person name="Schatz M.C."/>
            <person name="Bowers J.E."/>
            <person name="Lyons E."/>
            <person name="Wang M.L."/>
            <person name="Chen J."/>
            <person name="Biggers E."/>
            <person name="Zhang J."/>
            <person name="Huang L."/>
            <person name="Zhang L."/>
            <person name="Miao W."/>
            <person name="Zhang J."/>
            <person name="Ye Z."/>
            <person name="Miao C."/>
            <person name="Lin Z."/>
            <person name="Wang H."/>
            <person name="Zhou H."/>
            <person name="Yim W.C."/>
            <person name="Priest H.D."/>
            <person name="Zheng C."/>
            <person name="Woodhouse M."/>
            <person name="Edger P.P."/>
            <person name="Guyot R."/>
            <person name="Guo H.B."/>
            <person name="Guo H."/>
            <person name="Zheng G."/>
            <person name="Singh R."/>
            <person name="Sharma A."/>
            <person name="Min X."/>
            <person name="Zheng Y."/>
            <person name="Lee H."/>
            <person name="Gurtowski J."/>
            <person name="Sedlazeck F.J."/>
            <person name="Harkess A."/>
            <person name="McKain M.R."/>
            <person name="Liao Z."/>
            <person name="Fang J."/>
            <person name="Liu J."/>
            <person name="Zhang X."/>
            <person name="Zhang Q."/>
            <person name="Hu W."/>
            <person name="Qin Y."/>
            <person name="Wang K."/>
            <person name="Chen L.Y."/>
            <person name="Shirley N."/>
            <person name="Lin Y.R."/>
            <person name="Liu L.Y."/>
            <person name="Hernandez A.G."/>
            <person name="Wright C.L."/>
            <person name="Bulone V."/>
            <person name="Tuskan G.A."/>
            <person name="Heath K."/>
            <person name="Zee F."/>
            <person name="Moore P.H."/>
            <person name="Sunkar R."/>
            <person name="Leebens-Mack J.H."/>
            <person name="Mockler T."/>
            <person name="Bennetzen J.L."/>
            <person name="Freeling M."/>
            <person name="Sankoff D."/>
            <person name="Paterson A.H."/>
            <person name="Zhu X."/>
            <person name="Yang X."/>
            <person name="Smith J.A."/>
            <person name="Cushman J.C."/>
            <person name="Paull R.E."/>
            <person name="Yu Q."/>
        </authorList>
    </citation>
    <scope>NUCLEOTIDE SEQUENCE [LARGE SCALE GENOMIC DNA]</scope>
    <source>
        <strain evidence="2">cv. F153</strain>
    </source>
</reference>
<evidence type="ECO:0000256" key="1">
    <source>
        <dbReference type="SAM" id="MobiDB-lite"/>
    </source>
</evidence>
<feature type="region of interest" description="Disordered" evidence="1">
    <location>
        <begin position="53"/>
        <end position="128"/>
    </location>
</feature>
<keyword evidence="2" id="KW-1185">Reference proteome</keyword>
<feature type="compositionally biased region" description="Low complexity" evidence="1">
    <location>
        <begin position="60"/>
        <end position="69"/>
    </location>
</feature>
<reference evidence="3" key="2">
    <citation type="submission" date="2025-08" db="UniProtKB">
        <authorList>
            <consortium name="RefSeq"/>
        </authorList>
    </citation>
    <scope>IDENTIFICATION</scope>
    <source>
        <tissue evidence="3">Leaf</tissue>
    </source>
</reference>
<evidence type="ECO:0000313" key="2">
    <source>
        <dbReference type="Proteomes" id="UP000515123"/>
    </source>
</evidence>
<accession>A0A6P5EGB9</accession>
<dbReference type="RefSeq" id="XP_020082357.1">
    <property type="nucleotide sequence ID" value="XM_020226768.1"/>
</dbReference>
<evidence type="ECO:0000313" key="3">
    <source>
        <dbReference type="RefSeq" id="XP_020082357.1"/>
    </source>
</evidence>
<dbReference type="AlphaFoldDB" id="A0A6P5EGB9"/>
<dbReference type="GeneID" id="109705956"/>